<keyword evidence="5" id="KW-1185">Reference proteome</keyword>
<comment type="caution">
    <text evidence="4">The sequence shown here is derived from an EMBL/GenBank/DDBJ whole genome shotgun (WGS) entry which is preliminary data.</text>
</comment>
<organism evidence="4 5">
    <name type="scientific">Blepharisma stoltei</name>
    <dbReference type="NCBI Taxonomy" id="1481888"/>
    <lineage>
        <taxon>Eukaryota</taxon>
        <taxon>Sar</taxon>
        <taxon>Alveolata</taxon>
        <taxon>Ciliophora</taxon>
        <taxon>Postciliodesmatophora</taxon>
        <taxon>Heterotrichea</taxon>
        <taxon>Heterotrichida</taxon>
        <taxon>Blepharismidae</taxon>
        <taxon>Blepharisma</taxon>
    </lineage>
</organism>
<dbReference type="InterPro" id="IPR010402">
    <property type="entry name" value="CCT_domain"/>
</dbReference>
<evidence type="ECO:0000259" key="3">
    <source>
        <dbReference type="PROSITE" id="PS51017"/>
    </source>
</evidence>
<evidence type="ECO:0000313" key="4">
    <source>
        <dbReference type="EMBL" id="CAG9310331.1"/>
    </source>
</evidence>
<dbReference type="AlphaFoldDB" id="A0AAU9IAB6"/>
<reference evidence="4" key="1">
    <citation type="submission" date="2021-09" db="EMBL/GenBank/DDBJ databases">
        <authorList>
            <consortium name="AG Swart"/>
            <person name="Singh M."/>
            <person name="Singh A."/>
            <person name="Seah K."/>
            <person name="Emmerich C."/>
        </authorList>
    </citation>
    <scope>NUCLEOTIDE SEQUENCE</scope>
    <source>
        <strain evidence="4">ATCC30299</strain>
    </source>
</reference>
<accession>A0AAU9IAB6</accession>
<proteinExistence type="predicted"/>
<evidence type="ECO:0000256" key="1">
    <source>
        <dbReference type="ARBA" id="ARBA00004123"/>
    </source>
</evidence>
<sequence length="185" mass="21866">MIECFDEITEIESSLFYPSDKKDFIDSDGSRVIFIDLLSLSSQEEDVPSIEKVPLEFDEESLKEFSRSSYCSDITLNPQIYDILWDYDAGKTKIEQPNSRDTKIIIPRALLTRTVKREIGTLTYRERQEKIKKYIEKRRKRSWNKKIAYDCRKKVADNRLRVKGRFVAKDKASGYLHFENSLFKK</sequence>
<dbReference type="PANTHER" id="PTHR31319:SF77">
    <property type="entry name" value="ZINC FINGER PROTEIN CONSTANS-LIKE 4"/>
    <property type="match status" value="1"/>
</dbReference>
<dbReference type="Proteomes" id="UP001162131">
    <property type="component" value="Unassembled WGS sequence"/>
</dbReference>
<evidence type="ECO:0000256" key="2">
    <source>
        <dbReference type="ARBA" id="ARBA00023242"/>
    </source>
</evidence>
<dbReference type="GO" id="GO:0005634">
    <property type="term" value="C:nucleus"/>
    <property type="evidence" value="ECO:0007669"/>
    <property type="project" value="UniProtKB-SubCell"/>
</dbReference>
<dbReference type="PANTHER" id="PTHR31319">
    <property type="entry name" value="ZINC FINGER PROTEIN CONSTANS-LIKE 4"/>
    <property type="match status" value="1"/>
</dbReference>
<gene>
    <name evidence="4" type="ORF">BSTOLATCC_MIC1183</name>
</gene>
<name>A0AAU9IAB6_9CILI</name>
<evidence type="ECO:0000313" key="5">
    <source>
        <dbReference type="Proteomes" id="UP001162131"/>
    </source>
</evidence>
<dbReference type="InterPro" id="IPR045281">
    <property type="entry name" value="CONSTANS-like"/>
</dbReference>
<dbReference type="EMBL" id="CAJZBQ010000002">
    <property type="protein sequence ID" value="CAG9310331.1"/>
    <property type="molecule type" value="Genomic_DNA"/>
</dbReference>
<dbReference type="PROSITE" id="PS51017">
    <property type="entry name" value="CCT"/>
    <property type="match status" value="1"/>
</dbReference>
<keyword evidence="2" id="KW-0539">Nucleus</keyword>
<protein>
    <recommendedName>
        <fullName evidence="3">CCT domain-containing protein</fullName>
    </recommendedName>
</protein>
<feature type="domain" description="CCT" evidence="3">
    <location>
        <begin position="127"/>
        <end position="169"/>
    </location>
</feature>
<dbReference type="Pfam" id="PF06203">
    <property type="entry name" value="CCT"/>
    <property type="match status" value="1"/>
</dbReference>
<comment type="subcellular location">
    <subcellularLocation>
        <location evidence="1">Nucleus</location>
    </subcellularLocation>
</comment>